<dbReference type="InterPro" id="IPR053714">
    <property type="entry name" value="Iso_Racemase_Enz_sf"/>
</dbReference>
<dbReference type="RefSeq" id="WP_347165822.1">
    <property type="nucleotide sequence ID" value="NZ_JBDNCH010000002.1"/>
</dbReference>
<evidence type="ECO:0000313" key="2">
    <source>
        <dbReference type="Proteomes" id="UP001428774"/>
    </source>
</evidence>
<accession>A0AAW9SJM8</accession>
<proteinExistence type="predicted"/>
<dbReference type="Pfam" id="PF17645">
    <property type="entry name" value="Amdase"/>
    <property type="match status" value="1"/>
</dbReference>
<organism evidence="1 2">
    <name type="scientific">Ponticoccus litoralis</name>
    <dbReference type="NCBI Taxonomy" id="422297"/>
    <lineage>
        <taxon>Bacteria</taxon>
        <taxon>Pseudomonadati</taxon>
        <taxon>Pseudomonadota</taxon>
        <taxon>Alphaproteobacteria</taxon>
        <taxon>Rhodobacterales</taxon>
        <taxon>Roseobacteraceae</taxon>
        <taxon>Ponticoccus</taxon>
    </lineage>
</organism>
<dbReference type="PANTHER" id="PTHR40267">
    <property type="entry name" value="BLR3294 PROTEIN"/>
    <property type="match status" value="1"/>
</dbReference>
<reference evidence="1 2" key="1">
    <citation type="submission" date="2024-05" db="EMBL/GenBank/DDBJ databases">
        <title>Genome sequence of Ponticoccus litoralis KCCM 90028.</title>
        <authorList>
            <person name="Kim J.M."/>
            <person name="Lee J.K."/>
            <person name="Choi B.J."/>
            <person name="Bayburt H."/>
            <person name="Baek J.H."/>
            <person name="Jeon C.O."/>
        </authorList>
    </citation>
    <scope>NUCLEOTIDE SEQUENCE [LARGE SCALE GENOMIC DNA]</scope>
    <source>
        <strain evidence="1 2">KCCM 90028</strain>
    </source>
</reference>
<keyword evidence="2" id="KW-1185">Reference proteome</keyword>
<dbReference type="PIRSF" id="PIRSF015736">
    <property type="entry name" value="MI"/>
    <property type="match status" value="1"/>
</dbReference>
<gene>
    <name evidence="1" type="ORF">ABFB10_06095</name>
</gene>
<dbReference type="InterPro" id="IPR026286">
    <property type="entry name" value="MaiA/AMDase"/>
</dbReference>
<evidence type="ECO:0000313" key="1">
    <source>
        <dbReference type="EMBL" id="MEN9060666.1"/>
    </source>
</evidence>
<dbReference type="Proteomes" id="UP001428774">
    <property type="component" value="Unassembled WGS sequence"/>
</dbReference>
<sequence>MDVHETKLTHADRQGRRVRLGLLSPASDILIERDFWRLGLAANVDIYTTRIALEMPLTPVTLARLADGIGDATELLLPEAEIDALVFGCTSGSAVIGPDNVAARVHAVKPGLAVTNPATAAVAALDHLGCKRIAFIAPYTPDVAEITADVFRNGGIAISSARCLGLLTDEEIALPGPDHYLKVLEAMDLTDAEAIFISCTTSRGLDAIAPVEAATGLPVVTSNQASFWHALQLIDRPARIEGFGRLLQ</sequence>
<comment type="caution">
    <text evidence="1">The sequence shown here is derived from an EMBL/GenBank/DDBJ whole genome shotgun (WGS) entry which is preliminary data.</text>
</comment>
<dbReference type="Gene3D" id="3.40.50.12500">
    <property type="match status" value="1"/>
</dbReference>
<protein>
    <recommendedName>
        <fullName evidence="3">Maleate isomerase</fullName>
    </recommendedName>
</protein>
<evidence type="ECO:0008006" key="3">
    <source>
        <dbReference type="Google" id="ProtNLM"/>
    </source>
</evidence>
<dbReference type="AlphaFoldDB" id="A0AAW9SJM8"/>
<dbReference type="EMBL" id="JBDNCH010000002">
    <property type="protein sequence ID" value="MEN9060666.1"/>
    <property type="molecule type" value="Genomic_DNA"/>
</dbReference>
<name>A0AAW9SJM8_9RHOB</name>
<dbReference type="PANTHER" id="PTHR40267:SF1">
    <property type="entry name" value="BLR3294 PROTEIN"/>
    <property type="match status" value="1"/>
</dbReference>